<evidence type="ECO:0000256" key="19">
    <source>
        <dbReference type="ARBA" id="ARBA00031502"/>
    </source>
</evidence>
<dbReference type="GO" id="GO:0016024">
    <property type="term" value="P:CDP-diacylglycerol biosynthetic process"/>
    <property type="evidence" value="ECO:0007669"/>
    <property type="project" value="UniProtKB-UniRule"/>
</dbReference>
<evidence type="ECO:0000256" key="13">
    <source>
        <dbReference type="ARBA" id="ARBA00023098"/>
    </source>
</evidence>
<evidence type="ECO:0000256" key="4">
    <source>
        <dbReference type="ARBA" id="ARBA00005189"/>
    </source>
</evidence>
<evidence type="ECO:0000256" key="20">
    <source>
        <dbReference type="PIRNR" id="PIRNR028840"/>
    </source>
</evidence>
<name>A0A1I8N5C0_MUSDO</name>
<keyword evidence="12 20" id="KW-0460">Magnesium</keyword>
<dbReference type="PANTHER" id="PTHR13619">
    <property type="entry name" value="PHOSPHATIDATE CYTIDYLYLTRANSFERASE, MITOCHONDRIAL"/>
    <property type="match status" value="1"/>
</dbReference>
<evidence type="ECO:0000256" key="1">
    <source>
        <dbReference type="ARBA" id="ARBA00001946"/>
    </source>
</evidence>
<evidence type="ECO:0000256" key="18">
    <source>
        <dbReference type="ARBA" id="ARBA00029893"/>
    </source>
</evidence>
<keyword evidence="17 20" id="KW-1208">Phospholipid metabolism</keyword>
<dbReference type="InterPro" id="IPR015222">
    <property type="entry name" value="Tam41"/>
</dbReference>
<dbReference type="VEuPathDB" id="VectorBase:MDOMA2_002879"/>
<evidence type="ECO:0000313" key="21">
    <source>
        <dbReference type="EnsemblMetazoa" id="MDOA011685-PA"/>
    </source>
</evidence>
<keyword evidence="9 20" id="KW-0808">Transferase</keyword>
<keyword evidence="8 20" id="KW-0444">Lipid biosynthesis</keyword>
<keyword evidence="10 20" id="KW-0548">Nucleotidyltransferase</keyword>
<sequence length="335" mass="38217">MNLYKDILARFPRGGISYVFAYGSGVKQQIGYADINQQKNNIIDLVFCVRDPLGWHAENISRHESHYSAMRHLGPKLIMKYQENFGAGVYFNTLVPLPDIGVQIKYGVISKEQMLQDLLEWKHLYMAGRLHKPVQDIVAPDDDVQIKQALATNLRNAFHIALIMLPEKFTSYQLFHAIANLSYKGDFRMIFGENKNKVANIVKAQENEFFELYKPAMKDLSEYVAVDFAAKEKGSEKVVTQFEQDKSIKAIEFHLRQAPSELRRRLIRNAVFKGSYIDIVEPLAALKNLHEIVSMSVNDIVWRSSITQTLKNIPSAGVTKSLVYAARKAMKTFAK</sequence>
<evidence type="ECO:0000256" key="7">
    <source>
        <dbReference type="ARBA" id="ARBA00018337"/>
    </source>
</evidence>
<comment type="pathway">
    <text evidence="3 20">Phospholipid metabolism; CDP-diacylglycerol biosynthesis; CDP-diacylglycerol from sn-glycerol 3-phosphate: step 3/3.</text>
</comment>
<dbReference type="VEuPathDB" id="VectorBase:MDOA011685"/>
<dbReference type="eggNOG" id="KOG2986">
    <property type="taxonomic scope" value="Eukaryota"/>
</dbReference>
<dbReference type="GO" id="GO:0004605">
    <property type="term" value="F:phosphatidate cytidylyltransferase activity"/>
    <property type="evidence" value="ECO:0007669"/>
    <property type="project" value="UniProtKB-UniRule"/>
</dbReference>
<keyword evidence="16 20" id="KW-0594">Phospholipid biosynthesis</keyword>
<comment type="subcellular location">
    <subcellularLocation>
        <location evidence="2 20">Mitochondrion inner membrane</location>
        <topology evidence="2 20">Peripheral membrane protein</topology>
        <orientation evidence="2 20">Matrix side</orientation>
    </subcellularLocation>
</comment>
<dbReference type="PANTHER" id="PTHR13619:SF0">
    <property type="entry name" value="PHOSPHATIDATE CYTIDYLYLTRANSFERASE, MITOCHONDRIAL"/>
    <property type="match status" value="1"/>
</dbReference>
<evidence type="ECO:0000256" key="15">
    <source>
        <dbReference type="ARBA" id="ARBA00023136"/>
    </source>
</evidence>
<evidence type="ECO:0000256" key="8">
    <source>
        <dbReference type="ARBA" id="ARBA00022516"/>
    </source>
</evidence>
<comment type="function">
    <text evidence="20">Catalyzes the conversion of phosphatidic acid (PA) to CDP-diacylglycerol (CDP-DAG), an essential intermediate in the synthesis of phosphatidylglycerol, cardiolipin and phosphatidylinositol.</text>
</comment>
<dbReference type="EC" id="2.7.7.41" evidence="6 20"/>
<comment type="catalytic activity">
    <reaction evidence="20">
        <text>a 1,2-diacyl-sn-glycero-3-phosphate + CTP + H(+) = a CDP-1,2-diacyl-sn-glycerol + diphosphate</text>
        <dbReference type="Rhea" id="RHEA:16229"/>
        <dbReference type="ChEBI" id="CHEBI:15378"/>
        <dbReference type="ChEBI" id="CHEBI:33019"/>
        <dbReference type="ChEBI" id="CHEBI:37563"/>
        <dbReference type="ChEBI" id="CHEBI:58332"/>
        <dbReference type="ChEBI" id="CHEBI:58608"/>
        <dbReference type="EC" id="2.7.7.41"/>
    </reaction>
</comment>
<dbReference type="GO" id="GO:0032049">
    <property type="term" value="P:cardiolipin biosynthetic process"/>
    <property type="evidence" value="ECO:0007669"/>
    <property type="project" value="UniProtKB-UniRule"/>
</dbReference>
<comment type="similarity">
    <text evidence="5 20">Belongs to the TAM41 family.</text>
</comment>
<evidence type="ECO:0000256" key="16">
    <source>
        <dbReference type="ARBA" id="ARBA00023209"/>
    </source>
</evidence>
<dbReference type="EnsemblMetazoa" id="MDOA011685-RA">
    <property type="protein sequence ID" value="MDOA011685-PA"/>
    <property type="gene ID" value="MDOA011685"/>
</dbReference>
<evidence type="ECO:0000256" key="14">
    <source>
        <dbReference type="ARBA" id="ARBA00023128"/>
    </source>
</evidence>
<keyword evidence="13 20" id="KW-0443">Lipid metabolism</keyword>
<comment type="cofactor">
    <cofactor evidence="1 20">
        <name>Mg(2+)</name>
        <dbReference type="ChEBI" id="CHEBI:18420"/>
    </cofactor>
</comment>
<accession>A0A1I8N5C0</accession>
<reference evidence="21" key="1">
    <citation type="submission" date="2020-05" db="UniProtKB">
        <authorList>
            <consortium name="EnsemblMetazoa"/>
        </authorList>
    </citation>
    <scope>IDENTIFICATION</scope>
    <source>
        <strain evidence="21">Aabys</strain>
    </source>
</reference>
<dbReference type="AlphaFoldDB" id="A0A1I8N5C0"/>
<comment type="pathway">
    <text evidence="4">Lipid metabolism.</text>
</comment>
<proteinExistence type="inferred from homology"/>
<keyword evidence="11 20" id="KW-0999">Mitochondrion inner membrane</keyword>
<evidence type="ECO:0000256" key="2">
    <source>
        <dbReference type="ARBA" id="ARBA00004443"/>
    </source>
</evidence>
<protein>
    <recommendedName>
        <fullName evidence="7 20">Phosphatidate cytidylyltransferase, mitochondrial</fullName>
        <ecNumber evidence="6 20">2.7.7.41</ecNumber>
    </recommendedName>
    <alternativeName>
        <fullName evidence="18 20">CDP-diacylglycerol synthase</fullName>
    </alternativeName>
    <alternativeName>
        <fullName evidence="19 20">Mitochondrial translocator assembly and maintenance protein 41 homolog</fullName>
    </alternativeName>
</protein>
<dbReference type="GO" id="GO:0005743">
    <property type="term" value="C:mitochondrial inner membrane"/>
    <property type="evidence" value="ECO:0007669"/>
    <property type="project" value="UniProtKB-SubCell"/>
</dbReference>
<evidence type="ECO:0000256" key="17">
    <source>
        <dbReference type="ARBA" id="ARBA00023264"/>
    </source>
</evidence>
<evidence type="ECO:0000256" key="3">
    <source>
        <dbReference type="ARBA" id="ARBA00005119"/>
    </source>
</evidence>
<dbReference type="PIRSF" id="PIRSF028840">
    <property type="entry name" value="Mmp37"/>
    <property type="match status" value="1"/>
</dbReference>
<evidence type="ECO:0000256" key="12">
    <source>
        <dbReference type="ARBA" id="ARBA00022842"/>
    </source>
</evidence>
<gene>
    <name evidence="21" type="primary">101896725</name>
</gene>
<evidence type="ECO:0000256" key="6">
    <source>
        <dbReference type="ARBA" id="ARBA00012487"/>
    </source>
</evidence>
<keyword evidence="14 20" id="KW-0496">Mitochondrion</keyword>
<evidence type="ECO:0000256" key="9">
    <source>
        <dbReference type="ARBA" id="ARBA00022679"/>
    </source>
</evidence>
<dbReference type="STRING" id="7370.A0A1I8N5C0"/>
<dbReference type="UniPathway" id="UPA00557">
    <property type="reaction ID" value="UER00614"/>
</dbReference>
<evidence type="ECO:0000256" key="11">
    <source>
        <dbReference type="ARBA" id="ARBA00022792"/>
    </source>
</evidence>
<evidence type="ECO:0000256" key="10">
    <source>
        <dbReference type="ARBA" id="ARBA00022695"/>
    </source>
</evidence>
<keyword evidence="15 20" id="KW-0472">Membrane</keyword>
<dbReference type="Pfam" id="PF09139">
    <property type="entry name" value="Tam41_Mmp37"/>
    <property type="match status" value="1"/>
</dbReference>
<organism evidence="21">
    <name type="scientific">Musca domestica</name>
    <name type="common">House fly</name>
    <dbReference type="NCBI Taxonomy" id="7370"/>
    <lineage>
        <taxon>Eukaryota</taxon>
        <taxon>Metazoa</taxon>
        <taxon>Ecdysozoa</taxon>
        <taxon>Arthropoda</taxon>
        <taxon>Hexapoda</taxon>
        <taxon>Insecta</taxon>
        <taxon>Pterygota</taxon>
        <taxon>Neoptera</taxon>
        <taxon>Endopterygota</taxon>
        <taxon>Diptera</taxon>
        <taxon>Brachycera</taxon>
        <taxon>Muscomorpha</taxon>
        <taxon>Muscoidea</taxon>
        <taxon>Muscidae</taxon>
        <taxon>Musca</taxon>
    </lineage>
</organism>
<evidence type="ECO:0000256" key="5">
    <source>
        <dbReference type="ARBA" id="ARBA00005458"/>
    </source>
</evidence>